<comment type="catalytic activity">
    <reaction evidence="7">
        <text>ATP + H2O = ADP + phosphate + H(+)</text>
        <dbReference type="Rhea" id="RHEA:13065"/>
        <dbReference type="ChEBI" id="CHEBI:15377"/>
        <dbReference type="ChEBI" id="CHEBI:15378"/>
        <dbReference type="ChEBI" id="CHEBI:30616"/>
        <dbReference type="ChEBI" id="CHEBI:43474"/>
        <dbReference type="ChEBI" id="CHEBI:456216"/>
        <dbReference type="EC" id="3.6.4.13"/>
    </reaction>
</comment>
<dbReference type="CDD" id="cd18787">
    <property type="entry name" value="SF2_C_DEAD"/>
    <property type="match status" value="1"/>
</dbReference>
<dbReference type="PROSITE" id="PS51194">
    <property type="entry name" value="HELICASE_CTER"/>
    <property type="match status" value="1"/>
</dbReference>
<dbReference type="GO" id="GO:0003724">
    <property type="term" value="F:RNA helicase activity"/>
    <property type="evidence" value="ECO:0007669"/>
    <property type="project" value="UniProtKB-EC"/>
</dbReference>
<feature type="domain" description="Helicase ATP-binding" evidence="9">
    <location>
        <begin position="111"/>
        <end position="302"/>
    </location>
</feature>
<evidence type="ECO:0000259" key="9">
    <source>
        <dbReference type="PROSITE" id="PS51192"/>
    </source>
</evidence>
<dbReference type="Proteomes" id="UP001239445">
    <property type="component" value="Unassembled WGS sequence"/>
</dbReference>
<comment type="function">
    <text evidence="7">RNA helicase.</text>
</comment>
<evidence type="ECO:0000256" key="5">
    <source>
        <dbReference type="ARBA" id="ARBA00022884"/>
    </source>
</evidence>
<dbReference type="SUPFAM" id="SSF52540">
    <property type="entry name" value="P-loop containing nucleoside triphosphate hydrolases"/>
    <property type="match status" value="2"/>
</dbReference>
<keyword evidence="3 6" id="KW-0347">Helicase</keyword>
<sequence>MMKTSVLRQARFCRAALSGLGRVQIVSRPSLSSSLALSSASRPLATPCLSAASQLLRSYSSEVEARAPERQHKLITKFKDLESLGVNPVLVDAITNGMRFEDMTDVQTKTINAALDGTDLVAQAKTGTGKTLAFLVPILQRILDRSPELASSNGFGRARSDDIRAIIITPTRELAEQIAEEARRLVRQTGIVVQSAVGGTQKRLMLQKTQRQGCHLLIATPGRLLDLLSDPSSKMAAPNLQALVLDEADRMLETGFEQELNNILRELPPPNKVPRQTLLFSATIPKDVVSLARNFVDENKFEFVQTIDPNEAATHEKVPQYIVPCKGMENLMPTLLELIQRQINKAEDGLPFKAIVFLPTTASVVLMKSLFRRIAYQNPGWPQVLDIHSKLTQAGRTVSARDFKLAKSAILFSSDVTARGMDFPNVSHVIQVHLPKDREHYIHRVGRTGRAGKDGEGWILLTDMEVSLARGRLRGLPIQRSTDLECASVDATESGAQLPEQFSQIRKAMEKIPDMIKDEMYKSLLGGALGGNDSEDIVENANNLALITFGYDQPPAVSPKMAQSLGTKNLRVLSRGSEYPPAHGRTGGHMGGGRGGGGFERGRGGGFDRGSAFDRVFNSARGGRDGRDGRDDRGGERKFSRPRSSF</sequence>
<evidence type="ECO:0000313" key="11">
    <source>
        <dbReference type="EMBL" id="KAK1759445.1"/>
    </source>
</evidence>
<dbReference type="SMART" id="SM00487">
    <property type="entry name" value="DEXDc"/>
    <property type="match status" value="1"/>
</dbReference>
<evidence type="ECO:0000256" key="6">
    <source>
        <dbReference type="RuleBase" id="RU000492"/>
    </source>
</evidence>
<evidence type="ECO:0000256" key="7">
    <source>
        <dbReference type="RuleBase" id="RU365068"/>
    </source>
</evidence>
<evidence type="ECO:0000256" key="8">
    <source>
        <dbReference type="SAM" id="MobiDB-lite"/>
    </source>
</evidence>
<dbReference type="InterPro" id="IPR027417">
    <property type="entry name" value="P-loop_NTPase"/>
</dbReference>
<dbReference type="SMART" id="SM00490">
    <property type="entry name" value="HELICc"/>
    <property type="match status" value="1"/>
</dbReference>
<protein>
    <recommendedName>
        <fullName evidence="7">ATP-dependent RNA helicase</fullName>
        <ecNumber evidence="7">3.6.4.13</ecNumber>
    </recommendedName>
</protein>
<dbReference type="InterPro" id="IPR000629">
    <property type="entry name" value="RNA-helicase_DEAD-box_CS"/>
</dbReference>
<feature type="compositionally biased region" description="Gly residues" evidence="8">
    <location>
        <begin position="585"/>
        <end position="608"/>
    </location>
</feature>
<keyword evidence="1 6" id="KW-0547">Nucleotide-binding</keyword>
<dbReference type="GO" id="GO:0005524">
    <property type="term" value="F:ATP binding"/>
    <property type="evidence" value="ECO:0007669"/>
    <property type="project" value="UniProtKB-UniRule"/>
</dbReference>
<feature type="compositionally biased region" description="Basic and acidic residues" evidence="8">
    <location>
        <begin position="622"/>
        <end position="639"/>
    </location>
</feature>
<feature type="region of interest" description="Disordered" evidence="8">
    <location>
        <begin position="577"/>
        <end position="646"/>
    </location>
</feature>
<dbReference type="InterPro" id="IPR014001">
    <property type="entry name" value="Helicase_ATP-bd"/>
</dbReference>
<dbReference type="PROSITE" id="PS51192">
    <property type="entry name" value="HELICASE_ATP_BIND_1"/>
    <property type="match status" value="1"/>
</dbReference>
<evidence type="ECO:0000259" key="10">
    <source>
        <dbReference type="PROSITE" id="PS51194"/>
    </source>
</evidence>
<dbReference type="Pfam" id="PF00271">
    <property type="entry name" value="Helicase_C"/>
    <property type="match status" value="1"/>
</dbReference>
<dbReference type="EC" id="3.6.4.13" evidence="7"/>
<evidence type="ECO:0000256" key="4">
    <source>
        <dbReference type="ARBA" id="ARBA00022840"/>
    </source>
</evidence>
<name>A0AAJ0BK68_9PEZI</name>
<dbReference type="EMBL" id="MU839828">
    <property type="protein sequence ID" value="KAK1759445.1"/>
    <property type="molecule type" value="Genomic_DNA"/>
</dbReference>
<dbReference type="PANTHER" id="PTHR24031">
    <property type="entry name" value="RNA HELICASE"/>
    <property type="match status" value="1"/>
</dbReference>
<feature type="domain" description="Helicase C-terminal" evidence="10">
    <location>
        <begin position="338"/>
        <end position="520"/>
    </location>
</feature>
<dbReference type="GO" id="GO:0003723">
    <property type="term" value="F:RNA binding"/>
    <property type="evidence" value="ECO:0007669"/>
    <property type="project" value="UniProtKB-UniRule"/>
</dbReference>
<dbReference type="InterPro" id="IPR011545">
    <property type="entry name" value="DEAD/DEAH_box_helicase_dom"/>
</dbReference>
<gene>
    <name evidence="11" type="ORF">QBC47DRAFT_371981</name>
</gene>
<comment type="similarity">
    <text evidence="6">Belongs to the DEAD box helicase family.</text>
</comment>
<organism evidence="11 12">
    <name type="scientific">Echria macrotheca</name>
    <dbReference type="NCBI Taxonomy" id="438768"/>
    <lineage>
        <taxon>Eukaryota</taxon>
        <taxon>Fungi</taxon>
        <taxon>Dikarya</taxon>
        <taxon>Ascomycota</taxon>
        <taxon>Pezizomycotina</taxon>
        <taxon>Sordariomycetes</taxon>
        <taxon>Sordariomycetidae</taxon>
        <taxon>Sordariales</taxon>
        <taxon>Schizotheciaceae</taxon>
        <taxon>Echria</taxon>
    </lineage>
</organism>
<evidence type="ECO:0000256" key="1">
    <source>
        <dbReference type="ARBA" id="ARBA00022741"/>
    </source>
</evidence>
<keyword evidence="5 7" id="KW-0694">RNA-binding</keyword>
<evidence type="ECO:0000313" key="12">
    <source>
        <dbReference type="Proteomes" id="UP001239445"/>
    </source>
</evidence>
<accession>A0AAJ0BK68</accession>
<keyword evidence="12" id="KW-1185">Reference proteome</keyword>
<evidence type="ECO:0000256" key="3">
    <source>
        <dbReference type="ARBA" id="ARBA00022806"/>
    </source>
</evidence>
<dbReference type="GO" id="GO:0016787">
    <property type="term" value="F:hydrolase activity"/>
    <property type="evidence" value="ECO:0007669"/>
    <property type="project" value="UniProtKB-KW"/>
</dbReference>
<reference evidence="11" key="1">
    <citation type="submission" date="2023-06" db="EMBL/GenBank/DDBJ databases">
        <title>Genome-scale phylogeny and comparative genomics of the fungal order Sordariales.</title>
        <authorList>
            <consortium name="Lawrence Berkeley National Laboratory"/>
            <person name="Hensen N."/>
            <person name="Bonometti L."/>
            <person name="Westerberg I."/>
            <person name="Brannstrom I.O."/>
            <person name="Guillou S."/>
            <person name="Cros-Aarteil S."/>
            <person name="Calhoun S."/>
            <person name="Haridas S."/>
            <person name="Kuo A."/>
            <person name="Mondo S."/>
            <person name="Pangilinan J."/>
            <person name="Riley R."/>
            <person name="Labutti K."/>
            <person name="Andreopoulos B."/>
            <person name="Lipzen A."/>
            <person name="Chen C."/>
            <person name="Yanf M."/>
            <person name="Daum C."/>
            <person name="Ng V."/>
            <person name="Clum A."/>
            <person name="Steindorff A."/>
            <person name="Ohm R."/>
            <person name="Martin F."/>
            <person name="Silar P."/>
            <person name="Natvig D."/>
            <person name="Lalanne C."/>
            <person name="Gautier V."/>
            <person name="Ament-Velasquez S.L."/>
            <person name="Kruys A."/>
            <person name="Hutchinson M.I."/>
            <person name="Powell A.J."/>
            <person name="Barry K."/>
            <person name="Miller A.N."/>
            <person name="Grigoriev I.V."/>
            <person name="Debuchy R."/>
            <person name="Gladieux P."/>
            <person name="Thoren M.H."/>
            <person name="Johannesson H."/>
        </authorList>
    </citation>
    <scope>NUCLEOTIDE SEQUENCE</scope>
    <source>
        <strain evidence="11">PSN4</strain>
    </source>
</reference>
<dbReference type="PROSITE" id="PS00039">
    <property type="entry name" value="DEAD_ATP_HELICASE"/>
    <property type="match status" value="1"/>
</dbReference>
<keyword evidence="4 6" id="KW-0067">ATP-binding</keyword>
<proteinExistence type="inferred from homology"/>
<evidence type="ECO:0000256" key="2">
    <source>
        <dbReference type="ARBA" id="ARBA00022801"/>
    </source>
</evidence>
<dbReference type="AlphaFoldDB" id="A0AAJ0BK68"/>
<dbReference type="InterPro" id="IPR001650">
    <property type="entry name" value="Helicase_C-like"/>
</dbReference>
<keyword evidence="2 6" id="KW-0378">Hydrolase</keyword>
<comment type="caution">
    <text evidence="11">The sequence shown here is derived from an EMBL/GenBank/DDBJ whole genome shotgun (WGS) entry which is preliminary data.</text>
</comment>
<dbReference type="Gene3D" id="3.40.50.300">
    <property type="entry name" value="P-loop containing nucleotide triphosphate hydrolases"/>
    <property type="match status" value="2"/>
</dbReference>
<comment type="domain">
    <text evidence="7">The Q motif is unique to and characteristic of the DEAD box family of RNA helicases and controls ATP binding and hydrolysis.</text>
</comment>
<dbReference type="Pfam" id="PF00270">
    <property type="entry name" value="DEAD"/>
    <property type="match status" value="1"/>
</dbReference>